<evidence type="ECO:0000313" key="2">
    <source>
        <dbReference type="Proteomes" id="UP001055879"/>
    </source>
</evidence>
<comment type="caution">
    <text evidence="1">The sequence shown here is derived from an EMBL/GenBank/DDBJ whole genome shotgun (WGS) entry which is preliminary data.</text>
</comment>
<reference evidence="1 2" key="2">
    <citation type="journal article" date="2022" name="Mol. Ecol. Resour.">
        <title>The genomes of chicory, endive, great burdock and yacon provide insights into Asteraceae paleo-polyploidization history and plant inulin production.</title>
        <authorList>
            <person name="Fan W."/>
            <person name="Wang S."/>
            <person name="Wang H."/>
            <person name="Wang A."/>
            <person name="Jiang F."/>
            <person name="Liu H."/>
            <person name="Zhao H."/>
            <person name="Xu D."/>
            <person name="Zhang Y."/>
        </authorList>
    </citation>
    <scope>NUCLEOTIDE SEQUENCE [LARGE SCALE GENOMIC DNA]</scope>
    <source>
        <strain evidence="2">cv. Niubang</strain>
    </source>
</reference>
<protein>
    <submittedName>
        <fullName evidence="1">Uncharacterized protein</fullName>
    </submittedName>
</protein>
<proteinExistence type="predicted"/>
<gene>
    <name evidence="1" type="ORF">L6452_34872</name>
</gene>
<evidence type="ECO:0000313" key="1">
    <source>
        <dbReference type="EMBL" id="KAI3685621.1"/>
    </source>
</evidence>
<reference evidence="2" key="1">
    <citation type="journal article" date="2022" name="Mol. Ecol. Resour.">
        <title>The genomes of chicory, endive, great burdock and yacon provide insights into Asteraceae palaeo-polyploidization history and plant inulin production.</title>
        <authorList>
            <person name="Fan W."/>
            <person name="Wang S."/>
            <person name="Wang H."/>
            <person name="Wang A."/>
            <person name="Jiang F."/>
            <person name="Liu H."/>
            <person name="Zhao H."/>
            <person name="Xu D."/>
            <person name="Zhang Y."/>
        </authorList>
    </citation>
    <scope>NUCLEOTIDE SEQUENCE [LARGE SCALE GENOMIC DNA]</scope>
    <source>
        <strain evidence="2">cv. Niubang</strain>
    </source>
</reference>
<keyword evidence="2" id="KW-1185">Reference proteome</keyword>
<sequence length="139" mass="16168">MVLKEYRLRYYNIFVYLEGGDDLERRGRLKSSNTTENYSSSSYAHTETFWTSWLIPVFVVLNIAVFVVLMYINNCPKETILCLCSILGLSMPSELMDSHGFSPSSFLSEEVQLPNERQIGFWKTDGMPEDYDQLHFARQ</sequence>
<organism evidence="1 2">
    <name type="scientific">Arctium lappa</name>
    <name type="common">Greater burdock</name>
    <name type="synonym">Lappa major</name>
    <dbReference type="NCBI Taxonomy" id="4217"/>
    <lineage>
        <taxon>Eukaryota</taxon>
        <taxon>Viridiplantae</taxon>
        <taxon>Streptophyta</taxon>
        <taxon>Embryophyta</taxon>
        <taxon>Tracheophyta</taxon>
        <taxon>Spermatophyta</taxon>
        <taxon>Magnoliopsida</taxon>
        <taxon>eudicotyledons</taxon>
        <taxon>Gunneridae</taxon>
        <taxon>Pentapetalae</taxon>
        <taxon>asterids</taxon>
        <taxon>campanulids</taxon>
        <taxon>Asterales</taxon>
        <taxon>Asteraceae</taxon>
        <taxon>Carduoideae</taxon>
        <taxon>Cardueae</taxon>
        <taxon>Arctiinae</taxon>
        <taxon>Arctium</taxon>
    </lineage>
</organism>
<name>A0ACB8YK50_ARCLA</name>
<accession>A0ACB8YK50</accession>
<dbReference type="EMBL" id="CM042058">
    <property type="protein sequence ID" value="KAI3685621.1"/>
    <property type="molecule type" value="Genomic_DNA"/>
</dbReference>
<dbReference type="Proteomes" id="UP001055879">
    <property type="component" value="Linkage Group LG12"/>
</dbReference>